<comment type="caution">
    <text evidence="3">The sequence shown here is derived from an EMBL/GenBank/DDBJ whole genome shotgun (WGS) entry which is preliminary data.</text>
</comment>
<organism evidence="3 4">
    <name type="scientific">Cudoniella acicularis</name>
    <dbReference type="NCBI Taxonomy" id="354080"/>
    <lineage>
        <taxon>Eukaryota</taxon>
        <taxon>Fungi</taxon>
        <taxon>Dikarya</taxon>
        <taxon>Ascomycota</taxon>
        <taxon>Pezizomycotina</taxon>
        <taxon>Leotiomycetes</taxon>
        <taxon>Helotiales</taxon>
        <taxon>Tricladiaceae</taxon>
        <taxon>Cudoniella</taxon>
    </lineage>
</organism>
<dbReference type="PANTHER" id="PTHR48070:SF6">
    <property type="entry name" value="ESTERASE OVCA2"/>
    <property type="match status" value="1"/>
</dbReference>
<protein>
    <recommendedName>
        <fullName evidence="2">Serine hydrolase domain-containing protein</fullName>
    </recommendedName>
</protein>
<dbReference type="GO" id="GO:0005737">
    <property type="term" value="C:cytoplasm"/>
    <property type="evidence" value="ECO:0007669"/>
    <property type="project" value="TreeGrafter"/>
</dbReference>
<proteinExistence type="predicted"/>
<dbReference type="OrthoDB" id="2094269at2759"/>
<dbReference type="PANTHER" id="PTHR48070">
    <property type="entry name" value="ESTERASE OVCA2"/>
    <property type="match status" value="1"/>
</dbReference>
<dbReference type="Proteomes" id="UP000566819">
    <property type="component" value="Unassembled WGS sequence"/>
</dbReference>
<accession>A0A8H4W3M0</accession>
<sequence>MHFLCLHGFGTNSQVLETQLSAIQYELGDGHTYDYVDGTVPATIAPEIESIFPKTDEYFTYFNDLASSKKALSDLRTFIKTEGPFDGIIGFCNGSLLAAAMLIQDSELGTLDPNLKVAILFSSPILGDRALSIGKEDGTLISLPTAHIWGSKDDFCKDAPRVIADLCASDVKHVFIHEGGHEIPGGKDKQAVTSSVHMIRRAINAVL</sequence>
<dbReference type="GO" id="GO:0016787">
    <property type="term" value="F:hydrolase activity"/>
    <property type="evidence" value="ECO:0007669"/>
    <property type="project" value="UniProtKB-KW"/>
</dbReference>
<dbReference type="InterPro" id="IPR029058">
    <property type="entry name" value="AB_hydrolase_fold"/>
</dbReference>
<dbReference type="InterPro" id="IPR050593">
    <property type="entry name" value="LovG"/>
</dbReference>
<gene>
    <name evidence="3" type="ORF">G7Y89_g5176</name>
</gene>
<keyword evidence="4" id="KW-1185">Reference proteome</keyword>
<evidence type="ECO:0000256" key="1">
    <source>
        <dbReference type="ARBA" id="ARBA00022801"/>
    </source>
</evidence>
<reference evidence="3 4" key="1">
    <citation type="submission" date="2020-03" db="EMBL/GenBank/DDBJ databases">
        <title>Draft Genome Sequence of Cudoniella acicularis.</title>
        <authorList>
            <person name="Buettner E."/>
            <person name="Kellner H."/>
        </authorList>
    </citation>
    <scope>NUCLEOTIDE SEQUENCE [LARGE SCALE GENOMIC DNA]</scope>
    <source>
        <strain evidence="3 4">DSM 108380</strain>
    </source>
</reference>
<evidence type="ECO:0000259" key="2">
    <source>
        <dbReference type="Pfam" id="PF03959"/>
    </source>
</evidence>
<dbReference type="GO" id="GO:0005634">
    <property type="term" value="C:nucleus"/>
    <property type="evidence" value="ECO:0007669"/>
    <property type="project" value="TreeGrafter"/>
</dbReference>
<dbReference type="InterPro" id="IPR005645">
    <property type="entry name" value="FSH-like_dom"/>
</dbReference>
<dbReference type="Pfam" id="PF03959">
    <property type="entry name" value="FSH1"/>
    <property type="match status" value="1"/>
</dbReference>
<dbReference type="AlphaFoldDB" id="A0A8H4W3M0"/>
<evidence type="ECO:0000313" key="3">
    <source>
        <dbReference type="EMBL" id="KAF4632953.1"/>
    </source>
</evidence>
<keyword evidence="1" id="KW-0378">Hydrolase</keyword>
<feature type="domain" description="Serine hydrolase" evidence="2">
    <location>
        <begin position="2"/>
        <end position="189"/>
    </location>
</feature>
<dbReference type="SUPFAM" id="SSF53474">
    <property type="entry name" value="alpha/beta-Hydrolases"/>
    <property type="match status" value="1"/>
</dbReference>
<dbReference type="Gene3D" id="3.40.50.1820">
    <property type="entry name" value="alpha/beta hydrolase"/>
    <property type="match status" value="1"/>
</dbReference>
<evidence type="ECO:0000313" key="4">
    <source>
        <dbReference type="Proteomes" id="UP000566819"/>
    </source>
</evidence>
<dbReference type="EMBL" id="JAAMPI010000303">
    <property type="protein sequence ID" value="KAF4632953.1"/>
    <property type="molecule type" value="Genomic_DNA"/>
</dbReference>
<name>A0A8H4W3M0_9HELO</name>
<dbReference type="GO" id="GO:0019748">
    <property type="term" value="P:secondary metabolic process"/>
    <property type="evidence" value="ECO:0007669"/>
    <property type="project" value="TreeGrafter"/>
</dbReference>